<protein>
    <recommendedName>
        <fullName evidence="4">Transmembrane protein</fullName>
    </recommendedName>
</protein>
<proteinExistence type="predicted"/>
<reference evidence="2 3" key="1">
    <citation type="submission" date="2020-02" db="EMBL/GenBank/DDBJ databases">
        <authorList>
            <person name="Ma Q."/>
            <person name="Huang Y."/>
            <person name="Song X."/>
            <person name="Pei D."/>
        </authorList>
    </citation>
    <scope>NUCLEOTIDE SEQUENCE [LARGE SCALE GENOMIC DNA]</scope>
    <source>
        <strain evidence="2">Sxm20200214</strain>
        <tissue evidence="2">Leaf</tissue>
    </source>
</reference>
<sequence>MGDVTTGVAVFRRCVYTGCVLVTGIVDSRCVDDRVENRGEYPISFCGGVLSSAIFTFFFFFGFLIVRRRDESEPVKKAKMGRNFKVFFDE</sequence>
<keyword evidence="1" id="KW-0812">Transmembrane</keyword>
<gene>
    <name evidence="2" type="ORF">Bca52824_000351</name>
</gene>
<evidence type="ECO:0008006" key="4">
    <source>
        <dbReference type="Google" id="ProtNLM"/>
    </source>
</evidence>
<dbReference type="EMBL" id="JAAMPC010000001">
    <property type="protein sequence ID" value="KAG2329171.1"/>
    <property type="molecule type" value="Genomic_DNA"/>
</dbReference>
<dbReference type="AlphaFoldDB" id="A0A8X7WGN0"/>
<feature type="transmembrane region" description="Helical" evidence="1">
    <location>
        <begin position="41"/>
        <end position="66"/>
    </location>
</feature>
<accession>A0A8X7WGN0</accession>
<comment type="caution">
    <text evidence="2">The sequence shown here is derived from an EMBL/GenBank/DDBJ whole genome shotgun (WGS) entry which is preliminary data.</text>
</comment>
<keyword evidence="1" id="KW-0472">Membrane</keyword>
<evidence type="ECO:0000313" key="3">
    <source>
        <dbReference type="Proteomes" id="UP000886595"/>
    </source>
</evidence>
<evidence type="ECO:0000313" key="2">
    <source>
        <dbReference type="EMBL" id="KAG2329171.1"/>
    </source>
</evidence>
<organism evidence="2 3">
    <name type="scientific">Brassica carinata</name>
    <name type="common">Ethiopian mustard</name>
    <name type="synonym">Abyssinian cabbage</name>
    <dbReference type="NCBI Taxonomy" id="52824"/>
    <lineage>
        <taxon>Eukaryota</taxon>
        <taxon>Viridiplantae</taxon>
        <taxon>Streptophyta</taxon>
        <taxon>Embryophyta</taxon>
        <taxon>Tracheophyta</taxon>
        <taxon>Spermatophyta</taxon>
        <taxon>Magnoliopsida</taxon>
        <taxon>eudicotyledons</taxon>
        <taxon>Gunneridae</taxon>
        <taxon>Pentapetalae</taxon>
        <taxon>rosids</taxon>
        <taxon>malvids</taxon>
        <taxon>Brassicales</taxon>
        <taxon>Brassicaceae</taxon>
        <taxon>Brassiceae</taxon>
        <taxon>Brassica</taxon>
    </lineage>
</organism>
<keyword evidence="3" id="KW-1185">Reference proteome</keyword>
<keyword evidence="1" id="KW-1133">Transmembrane helix</keyword>
<evidence type="ECO:0000256" key="1">
    <source>
        <dbReference type="SAM" id="Phobius"/>
    </source>
</evidence>
<name>A0A8X7WGN0_BRACI</name>
<dbReference type="Proteomes" id="UP000886595">
    <property type="component" value="Unassembled WGS sequence"/>
</dbReference>